<proteinExistence type="inferred from homology"/>
<comment type="caution">
    <text evidence="3">The sequence shown here is derived from an EMBL/GenBank/DDBJ whole genome shotgun (WGS) entry which is preliminary data.</text>
</comment>
<organism evidence="3 4">
    <name type="scientific">Candidatus Schekmanbacteria bacterium RBG_13_48_7</name>
    <dbReference type="NCBI Taxonomy" id="1817878"/>
    <lineage>
        <taxon>Bacteria</taxon>
        <taxon>Candidatus Schekmaniibacteriota</taxon>
    </lineage>
</organism>
<dbReference type="InterPro" id="IPR022885">
    <property type="entry name" value="NDH1_su_D/H"/>
</dbReference>
<dbReference type="PANTHER" id="PTHR11993">
    <property type="entry name" value="NADH-UBIQUINONE OXIDOREDUCTASE 49 KDA SUBUNIT"/>
    <property type="match status" value="1"/>
</dbReference>
<keyword evidence="1" id="KW-0830">Ubiquinone</keyword>
<dbReference type="Gene3D" id="1.10.645.10">
    <property type="entry name" value="Cytochrome-c3 Hydrogenase, chain B"/>
    <property type="match status" value="1"/>
</dbReference>
<name>A0A1F7RWW1_9BACT</name>
<comment type="subcellular location">
    <subcellularLocation>
        <location evidence="1">Cell membrane</location>
        <topology evidence="1">Peripheral membrane protein</topology>
        <orientation evidence="1">Cytoplasmic side</orientation>
    </subcellularLocation>
</comment>
<dbReference type="EMBL" id="MGDD01000149">
    <property type="protein sequence ID" value="OGL46046.1"/>
    <property type="molecule type" value="Genomic_DNA"/>
</dbReference>
<dbReference type="NCBIfam" id="TIGR01962">
    <property type="entry name" value="NuoD"/>
    <property type="match status" value="1"/>
</dbReference>
<protein>
    <recommendedName>
        <fullName evidence="1">NADH-quinone oxidoreductase subunit D</fullName>
        <ecNumber evidence="1">7.1.1.-</ecNumber>
    </recommendedName>
    <alternativeName>
        <fullName evidence="1">NADH dehydrogenase I subunit D</fullName>
    </alternativeName>
    <alternativeName>
        <fullName evidence="1">NDH-1 subunit D</fullName>
    </alternativeName>
</protein>
<evidence type="ECO:0000256" key="1">
    <source>
        <dbReference type="HAMAP-Rule" id="MF_01358"/>
    </source>
</evidence>
<accession>A0A1F7RWW1</accession>
<dbReference type="GO" id="GO:0051287">
    <property type="term" value="F:NAD binding"/>
    <property type="evidence" value="ECO:0007669"/>
    <property type="project" value="InterPro"/>
</dbReference>
<keyword evidence="1" id="KW-1003">Cell membrane</keyword>
<dbReference type="SUPFAM" id="SSF56762">
    <property type="entry name" value="HydB/Nqo4-like"/>
    <property type="match status" value="1"/>
</dbReference>
<dbReference type="PANTHER" id="PTHR11993:SF10">
    <property type="entry name" value="NADH DEHYDROGENASE [UBIQUINONE] IRON-SULFUR PROTEIN 2, MITOCHONDRIAL"/>
    <property type="match status" value="1"/>
</dbReference>
<comment type="catalytic activity">
    <reaction evidence="1">
        <text>a quinone + NADH + 5 H(+)(in) = a quinol + NAD(+) + 4 H(+)(out)</text>
        <dbReference type="Rhea" id="RHEA:57888"/>
        <dbReference type="ChEBI" id="CHEBI:15378"/>
        <dbReference type="ChEBI" id="CHEBI:24646"/>
        <dbReference type="ChEBI" id="CHEBI:57540"/>
        <dbReference type="ChEBI" id="CHEBI:57945"/>
        <dbReference type="ChEBI" id="CHEBI:132124"/>
    </reaction>
</comment>
<dbReference type="GO" id="GO:0048038">
    <property type="term" value="F:quinone binding"/>
    <property type="evidence" value="ECO:0007669"/>
    <property type="project" value="UniProtKB-KW"/>
</dbReference>
<dbReference type="HAMAP" id="MF_01358">
    <property type="entry name" value="NDH1_NuoD"/>
    <property type="match status" value="1"/>
</dbReference>
<dbReference type="EC" id="7.1.1.-" evidence="1"/>
<evidence type="ECO:0000313" key="3">
    <source>
        <dbReference type="EMBL" id="OGL46046.1"/>
    </source>
</evidence>
<keyword evidence="1" id="KW-1278">Translocase</keyword>
<dbReference type="AlphaFoldDB" id="A0A1F7RWW1"/>
<keyword evidence="1" id="KW-0520">NAD</keyword>
<feature type="domain" description="NADH-quinone oxidoreductase subunit D" evidence="2">
    <location>
        <begin position="128"/>
        <end position="398"/>
    </location>
</feature>
<dbReference type="Pfam" id="PF00346">
    <property type="entry name" value="Complex1_49kDa"/>
    <property type="match status" value="1"/>
</dbReference>
<keyword evidence="1" id="KW-0813">Transport</keyword>
<comment type="function">
    <text evidence="1">NDH-1 shuttles electrons from NADH, via FMN and iron-sulfur (Fe-S) centers, to quinones in the respiratory chain. The immediate electron acceptor for the enzyme in this species is believed to be ubiquinone. Couples the redox reaction to proton translocation (for every two electrons transferred, four hydrogen ions are translocated across the cytoplasmic membrane), and thus conserves the redox energy in a proton gradient.</text>
</comment>
<gene>
    <name evidence="1" type="primary">nuoD</name>
    <name evidence="3" type="ORF">A2161_10115</name>
</gene>
<keyword evidence="1" id="KW-0472">Membrane</keyword>
<keyword evidence="1" id="KW-0874">Quinone</keyword>
<dbReference type="NCBIfam" id="NF004739">
    <property type="entry name" value="PRK06075.1"/>
    <property type="match status" value="1"/>
</dbReference>
<dbReference type="Proteomes" id="UP000179266">
    <property type="component" value="Unassembled WGS sequence"/>
</dbReference>
<dbReference type="GO" id="GO:0050136">
    <property type="term" value="F:NADH dehydrogenase (quinone) (non-electrogenic) activity"/>
    <property type="evidence" value="ECO:0007669"/>
    <property type="project" value="UniProtKB-UniRule"/>
</dbReference>
<comment type="similarity">
    <text evidence="1">Belongs to the complex I 49 kDa subunit family.</text>
</comment>
<dbReference type="InterPro" id="IPR001135">
    <property type="entry name" value="NADH_Q_OxRdtase_suD"/>
</dbReference>
<comment type="subunit">
    <text evidence="1">NDH-1 is composed of 14 different subunits. Subunits NuoB, C, D, E, F, and G constitute the peripheral sector of the complex.</text>
</comment>
<evidence type="ECO:0000313" key="4">
    <source>
        <dbReference type="Proteomes" id="UP000179266"/>
    </source>
</evidence>
<dbReference type="GO" id="GO:0005886">
    <property type="term" value="C:plasma membrane"/>
    <property type="evidence" value="ECO:0007669"/>
    <property type="project" value="UniProtKB-SubCell"/>
</dbReference>
<reference evidence="3 4" key="1">
    <citation type="journal article" date="2016" name="Nat. Commun.">
        <title>Thousands of microbial genomes shed light on interconnected biogeochemical processes in an aquifer system.</title>
        <authorList>
            <person name="Anantharaman K."/>
            <person name="Brown C.T."/>
            <person name="Hug L.A."/>
            <person name="Sharon I."/>
            <person name="Castelle C.J."/>
            <person name="Probst A.J."/>
            <person name="Thomas B.C."/>
            <person name="Singh A."/>
            <person name="Wilkins M.J."/>
            <person name="Karaoz U."/>
            <person name="Brodie E.L."/>
            <person name="Williams K.H."/>
            <person name="Hubbard S.S."/>
            <person name="Banfield J.F."/>
        </authorList>
    </citation>
    <scope>NUCLEOTIDE SEQUENCE [LARGE SCALE GENOMIC DNA]</scope>
</reference>
<sequence length="398" mass="45182">MTLTVEPLERLGELMVVNIGPIHPATHGTIYLKAYLDGEVIVKAEPDVGYLHRCFEKMCETHPYHTVMPYTDRLNYCSCFMNNVGWAMAVEKLLGLEITPKCQYVRVILNEFNRIIDHMVCIGTNLVDVGALTNFWYAFQPREMVYTLLEKCCGARLTVNYCQIGGLIRDIPSDFDNESKTILKALPRFIEDIEGLITHNRIFIDRTKGINPVTADQAIDWGWTGPCLRACGVAYDVRKAHPYYDYDKFDFSIPTGTNGDVYDRYLVRIAEMYQSMKIIEQALEGLPDGPVTVKDNRYIFPEKENVYSNIESLMNHFKLVMHGIKPPVGEVYSYTEAANGELGFYLISDGGSHPYRVKVRPPCFAIFQAMEDMLPGHMIADLIAILGSLNLVMGELDR</sequence>
<dbReference type="InterPro" id="IPR029014">
    <property type="entry name" value="NiFe-Hase_large"/>
</dbReference>
<evidence type="ECO:0000259" key="2">
    <source>
        <dbReference type="Pfam" id="PF00346"/>
    </source>
</evidence>